<proteinExistence type="predicted"/>
<accession>A0A914E8Q8</accession>
<protein>
    <submittedName>
        <fullName evidence="2">Uncharacterized protein</fullName>
    </submittedName>
</protein>
<name>A0A914E8Q8_9BILA</name>
<dbReference type="WBParaSite" id="ACRNAN_scaffold6513.g22849.t1">
    <property type="protein sequence ID" value="ACRNAN_scaffold6513.g22849.t1"/>
    <property type="gene ID" value="ACRNAN_scaffold6513.g22849"/>
</dbReference>
<organism evidence="1 2">
    <name type="scientific">Acrobeloides nanus</name>
    <dbReference type="NCBI Taxonomy" id="290746"/>
    <lineage>
        <taxon>Eukaryota</taxon>
        <taxon>Metazoa</taxon>
        <taxon>Ecdysozoa</taxon>
        <taxon>Nematoda</taxon>
        <taxon>Chromadorea</taxon>
        <taxon>Rhabditida</taxon>
        <taxon>Tylenchina</taxon>
        <taxon>Cephalobomorpha</taxon>
        <taxon>Cephaloboidea</taxon>
        <taxon>Cephalobidae</taxon>
        <taxon>Acrobeloides</taxon>
    </lineage>
</organism>
<reference evidence="2" key="1">
    <citation type="submission" date="2022-11" db="UniProtKB">
        <authorList>
            <consortium name="WormBaseParasite"/>
        </authorList>
    </citation>
    <scope>IDENTIFICATION</scope>
</reference>
<evidence type="ECO:0000313" key="1">
    <source>
        <dbReference type="Proteomes" id="UP000887540"/>
    </source>
</evidence>
<keyword evidence="1" id="KW-1185">Reference proteome</keyword>
<evidence type="ECO:0000313" key="2">
    <source>
        <dbReference type="WBParaSite" id="ACRNAN_scaffold6513.g22849.t1"/>
    </source>
</evidence>
<sequence length="116" mass="13490">MVDINEIALFDEKYCKITAKHLCIKKEDKTIDINDINKICFLPKFDTYRVVIVLIDGEKSELLVTDIIEFLHHIKQIKPNVSIKNEPAQANDEYKQYKLTNPWTMTYGIKSGVCQL</sequence>
<dbReference type="AlphaFoldDB" id="A0A914E8Q8"/>
<dbReference type="Proteomes" id="UP000887540">
    <property type="component" value="Unplaced"/>
</dbReference>